<feature type="signal peptide" evidence="1">
    <location>
        <begin position="1"/>
        <end position="19"/>
    </location>
</feature>
<dbReference type="OrthoDB" id="655382at2"/>
<evidence type="ECO:0000256" key="1">
    <source>
        <dbReference type="SAM" id="SignalP"/>
    </source>
</evidence>
<reference evidence="2 3" key="1">
    <citation type="submission" date="2019-02" db="EMBL/GenBank/DDBJ databases">
        <title>Bacterial novel species Emticicia sp. 17J42-9 isolated from soil.</title>
        <authorList>
            <person name="Jung H.-Y."/>
        </authorList>
    </citation>
    <scope>NUCLEOTIDE SEQUENCE [LARGE SCALE GENOMIC DNA]</scope>
    <source>
        <strain evidence="2 3">17J42-9</strain>
    </source>
</reference>
<sequence length="254" mass="28278">MNKILFLLIAFMAFSGTYAQNLNVLLSSQMPKVEIIDGKKVTTVEVKAQTGDSGSSLAPRSVSFLGSPFFIDTFQPVTFSVDSSTAPITAPVLLNLANDEILAQLADKITPLRRINFTLAGHEFVNIKDRYYEQLFGGKVKFLKRYERSLVPVLINNSIAGSGYGRSNQKYDGEIGNKEIYYLVFHGDKMKVINMNPKSILSVLKKENKGHFVNGDFERINENDIYIKALEKLSKIDEKTLAKILSDAESAVLP</sequence>
<dbReference type="Proteomes" id="UP000293162">
    <property type="component" value="Unassembled WGS sequence"/>
</dbReference>
<keyword evidence="3" id="KW-1185">Reference proteome</keyword>
<protein>
    <submittedName>
        <fullName evidence="2">Uncharacterized protein</fullName>
    </submittedName>
</protein>
<accession>A0A4Q5LZ92</accession>
<evidence type="ECO:0000313" key="3">
    <source>
        <dbReference type="Proteomes" id="UP000293162"/>
    </source>
</evidence>
<name>A0A4Q5LZ92_9BACT</name>
<organism evidence="2 3">
    <name type="scientific">Emticicia agri</name>
    <dbReference type="NCBI Taxonomy" id="2492393"/>
    <lineage>
        <taxon>Bacteria</taxon>
        <taxon>Pseudomonadati</taxon>
        <taxon>Bacteroidota</taxon>
        <taxon>Cytophagia</taxon>
        <taxon>Cytophagales</taxon>
        <taxon>Leadbetterellaceae</taxon>
        <taxon>Emticicia</taxon>
    </lineage>
</organism>
<proteinExistence type="predicted"/>
<keyword evidence="1" id="KW-0732">Signal</keyword>
<dbReference type="AlphaFoldDB" id="A0A4Q5LZ92"/>
<feature type="chain" id="PRO_5020603921" evidence="1">
    <location>
        <begin position="20"/>
        <end position="254"/>
    </location>
</feature>
<evidence type="ECO:0000313" key="2">
    <source>
        <dbReference type="EMBL" id="RYU95221.1"/>
    </source>
</evidence>
<dbReference type="RefSeq" id="WP_130021469.1">
    <property type="nucleotide sequence ID" value="NZ_SEWF01000017.1"/>
</dbReference>
<comment type="caution">
    <text evidence="2">The sequence shown here is derived from an EMBL/GenBank/DDBJ whole genome shotgun (WGS) entry which is preliminary data.</text>
</comment>
<dbReference type="EMBL" id="SEWF01000017">
    <property type="protein sequence ID" value="RYU95221.1"/>
    <property type="molecule type" value="Genomic_DNA"/>
</dbReference>
<gene>
    <name evidence="2" type="ORF">EWM59_13305</name>
</gene>